<dbReference type="InterPro" id="IPR002921">
    <property type="entry name" value="Fungal_lipase-type"/>
</dbReference>
<dbReference type="PANTHER" id="PTHR45856">
    <property type="entry name" value="ALPHA/BETA-HYDROLASES SUPERFAMILY PROTEIN"/>
    <property type="match status" value="1"/>
</dbReference>
<evidence type="ECO:0000259" key="5">
    <source>
        <dbReference type="Pfam" id="PF01764"/>
    </source>
</evidence>
<feature type="signal peptide" evidence="4">
    <location>
        <begin position="1"/>
        <end position="26"/>
    </location>
</feature>
<protein>
    <submittedName>
        <fullName evidence="6">Lipase</fullName>
    </submittedName>
</protein>
<comment type="similarity">
    <text evidence="1">Belongs to the AB hydrolase superfamily. Lipase family. Class 3 subfamily.</text>
</comment>
<dbReference type="Gene3D" id="3.40.50.1820">
    <property type="entry name" value="alpha/beta hydrolase"/>
    <property type="match status" value="1"/>
</dbReference>
<feature type="domain" description="Fungal lipase-type" evidence="5">
    <location>
        <begin position="107"/>
        <end position="248"/>
    </location>
</feature>
<evidence type="ECO:0000256" key="2">
    <source>
        <dbReference type="ARBA" id="ARBA00047591"/>
    </source>
</evidence>
<dbReference type="STRING" id="1745343.A0A2J6Q8E5"/>
<dbReference type="InterPro" id="IPR051218">
    <property type="entry name" value="Sec_MonoDiacylglyc_Lipase"/>
</dbReference>
<dbReference type="InterPro" id="IPR029058">
    <property type="entry name" value="AB_hydrolase_fold"/>
</dbReference>
<dbReference type="SUPFAM" id="SSF53474">
    <property type="entry name" value="alpha/beta-Hydrolases"/>
    <property type="match status" value="1"/>
</dbReference>
<dbReference type="EMBL" id="KZ613477">
    <property type="protein sequence ID" value="PMD22514.1"/>
    <property type="molecule type" value="Genomic_DNA"/>
</dbReference>
<organism evidence="6 7">
    <name type="scientific">Hyaloscypha hepaticicola</name>
    <dbReference type="NCBI Taxonomy" id="2082293"/>
    <lineage>
        <taxon>Eukaryota</taxon>
        <taxon>Fungi</taxon>
        <taxon>Dikarya</taxon>
        <taxon>Ascomycota</taxon>
        <taxon>Pezizomycotina</taxon>
        <taxon>Leotiomycetes</taxon>
        <taxon>Helotiales</taxon>
        <taxon>Hyaloscyphaceae</taxon>
        <taxon>Hyaloscypha</taxon>
    </lineage>
</organism>
<dbReference type="GO" id="GO:0006629">
    <property type="term" value="P:lipid metabolic process"/>
    <property type="evidence" value="ECO:0007669"/>
    <property type="project" value="InterPro"/>
</dbReference>
<dbReference type="CDD" id="cd00519">
    <property type="entry name" value="Lipase_3"/>
    <property type="match status" value="1"/>
</dbReference>
<reference evidence="6 7" key="1">
    <citation type="submission" date="2016-05" db="EMBL/GenBank/DDBJ databases">
        <title>A degradative enzymes factory behind the ericoid mycorrhizal symbiosis.</title>
        <authorList>
            <consortium name="DOE Joint Genome Institute"/>
            <person name="Martino E."/>
            <person name="Morin E."/>
            <person name="Grelet G."/>
            <person name="Kuo A."/>
            <person name="Kohler A."/>
            <person name="Daghino S."/>
            <person name="Barry K."/>
            <person name="Choi C."/>
            <person name="Cichocki N."/>
            <person name="Clum A."/>
            <person name="Copeland A."/>
            <person name="Hainaut M."/>
            <person name="Haridas S."/>
            <person name="Labutti K."/>
            <person name="Lindquist E."/>
            <person name="Lipzen A."/>
            <person name="Khouja H.-R."/>
            <person name="Murat C."/>
            <person name="Ohm R."/>
            <person name="Olson A."/>
            <person name="Spatafora J."/>
            <person name="Veneault-Fourrey C."/>
            <person name="Henrissat B."/>
            <person name="Grigoriev I."/>
            <person name="Martin F."/>
            <person name="Perotto S."/>
        </authorList>
    </citation>
    <scope>NUCLEOTIDE SEQUENCE [LARGE SCALE GENOMIC DNA]</scope>
    <source>
        <strain evidence="6 7">UAMH 7357</strain>
    </source>
</reference>
<keyword evidence="4" id="KW-0732">Signal</keyword>
<keyword evidence="7" id="KW-1185">Reference proteome</keyword>
<evidence type="ECO:0000256" key="4">
    <source>
        <dbReference type="SAM" id="SignalP"/>
    </source>
</evidence>
<dbReference type="Proteomes" id="UP000235672">
    <property type="component" value="Unassembled WGS sequence"/>
</dbReference>
<dbReference type="OrthoDB" id="426718at2759"/>
<gene>
    <name evidence="6" type="ORF">NA56DRAFT_670250</name>
</gene>
<dbReference type="Pfam" id="PF01764">
    <property type="entry name" value="Lipase_3"/>
    <property type="match status" value="1"/>
</dbReference>
<sequence length="307" mass="32554">MHQLALGHRVIAPLLATVSLFTGAIAAPLIVPRQSITVLSTSQITTYTPYTWFSSTGYCSPATTLAWDCGANCNANPGFHTVASGGDGDNIQYWFVGYSTTLGEIIVSHQGTNPNDLIPILTDASIAQVNLDSAHFPGISSSIKVHDGFATAQLKAADAVLTAVQTALSTSGYKKITLVGHSLGAAISLLDSVYLPLHLASGITYKTIVYGLPRVGNQAFANYVDANTNIHLTHINNKEDPVPVLPPEFLAYVHPSGEIHIEDSNAWDACPGQDNDSDLCSTGDVPTVFEWNISDHDGPYNGITMGC</sequence>
<evidence type="ECO:0000256" key="1">
    <source>
        <dbReference type="ARBA" id="ARBA00043996"/>
    </source>
</evidence>
<feature type="chain" id="PRO_5014428097" evidence="4">
    <location>
        <begin position="27"/>
        <end position="307"/>
    </location>
</feature>
<accession>A0A2J6Q8E5</accession>
<comment type="catalytic activity">
    <reaction evidence="3">
        <text>a monoacylglycerol + H2O = glycerol + a fatty acid + H(+)</text>
        <dbReference type="Rhea" id="RHEA:15245"/>
        <dbReference type="ChEBI" id="CHEBI:15377"/>
        <dbReference type="ChEBI" id="CHEBI:15378"/>
        <dbReference type="ChEBI" id="CHEBI:17408"/>
        <dbReference type="ChEBI" id="CHEBI:17754"/>
        <dbReference type="ChEBI" id="CHEBI:28868"/>
    </reaction>
</comment>
<evidence type="ECO:0000313" key="6">
    <source>
        <dbReference type="EMBL" id="PMD22514.1"/>
    </source>
</evidence>
<comment type="catalytic activity">
    <reaction evidence="2">
        <text>a diacylglycerol + H2O = a monoacylglycerol + a fatty acid + H(+)</text>
        <dbReference type="Rhea" id="RHEA:32731"/>
        <dbReference type="ChEBI" id="CHEBI:15377"/>
        <dbReference type="ChEBI" id="CHEBI:15378"/>
        <dbReference type="ChEBI" id="CHEBI:17408"/>
        <dbReference type="ChEBI" id="CHEBI:18035"/>
        <dbReference type="ChEBI" id="CHEBI:28868"/>
    </reaction>
</comment>
<evidence type="ECO:0000256" key="3">
    <source>
        <dbReference type="ARBA" id="ARBA00048461"/>
    </source>
</evidence>
<proteinExistence type="inferred from homology"/>
<name>A0A2J6Q8E5_9HELO</name>
<dbReference type="PANTHER" id="PTHR45856:SF25">
    <property type="entry name" value="FUNGAL LIPASE-LIKE DOMAIN-CONTAINING PROTEIN"/>
    <property type="match status" value="1"/>
</dbReference>
<evidence type="ECO:0000313" key="7">
    <source>
        <dbReference type="Proteomes" id="UP000235672"/>
    </source>
</evidence>
<dbReference type="AlphaFoldDB" id="A0A2J6Q8E5"/>